<dbReference type="InterPro" id="IPR050860">
    <property type="entry name" value="FeoB_GTPase"/>
</dbReference>
<evidence type="ECO:0000256" key="3">
    <source>
        <dbReference type="ARBA" id="ARBA00022475"/>
    </source>
</evidence>
<accession>A0A5C6CWG4</accession>
<dbReference type="GO" id="GO:0005886">
    <property type="term" value="C:plasma membrane"/>
    <property type="evidence" value="ECO:0007669"/>
    <property type="project" value="UniProtKB-SubCell"/>
</dbReference>
<keyword evidence="12" id="KW-0410">Iron transport</keyword>
<comment type="similarity">
    <text evidence="12">Belongs to the TRAFAC class TrmE-Era-EngA-EngB-Septin-like GTPase superfamily. FeoB GTPase (TC 9.A.8) family.</text>
</comment>
<keyword evidence="12" id="KW-0408">Iron</keyword>
<evidence type="ECO:0000256" key="5">
    <source>
        <dbReference type="ARBA" id="ARBA00022741"/>
    </source>
</evidence>
<organism evidence="14 15">
    <name type="scientific">Novipirellula artificiosorum</name>
    <dbReference type="NCBI Taxonomy" id="2528016"/>
    <lineage>
        <taxon>Bacteria</taxon>
        <taxon>Pseudomonadati</taxon>
        <taxon>Planctomycetota</taxon>
        <taxon>Planctomycetia</taxon>
        <taxon>Pirellulales</taxon>
        <taxon>Pirellulaceae</taxon>
        <taxon>Novipirellula</taxon>
    </lineage>
</organism>
<feature type="transmembrane region" description="Helical" evidence="12">
    <location>
        <begin position="671"/>
        <end position="692"/>
    </location>
</feature>
<evidence type="ECO:0000256" key="4">
    <source>
        <dbReference type="ARBA" id="ARBA00022692"/>
    </source>
</evidence>
<keyword evidence="11" id="KW-0460">Magnesium</keyword>
<dbReference type="InterPro" id="IPR030389">
    <property type="entry name" value="G_FEOB_dom"/>
</dbReference>
<evidence type="ECO:0000313" key="14">
    <source>
        <dbReference type="EMBL" id="TWU28738.1"/>
    </source>
</evidence>
<evidence type="ECO:0000256" key="1">
    <source>
        <dbReference type="ARBA" id="ARBA00004651"/>
    </source>
</evidence>
<feature type="transmembrane region" description="Helical" evidence="12">
    <location>
        <begin position="409"/>
        <end position="426"/>
    </location>
</feature>
<evidence type="ECO:0000256" key="6">
    <source>
        <dbReference type="ARBA" id="ARBA00022989"/>
    </source>
</evidence>
<dbReference type="PANTHER" id="PTHR43185">
    <property type="entry name" value="FERROUS IRON TRANSPORT PROTEIN B"/>
    <property type="match status" value="1"/>
</dbReference>
<dbReference type="NCBIfam" id="TIGR00437">
    <property type="entry name" value="feoB"/>
    <property type="match status" value="1"/>
</dbReference>
<dbReference type="Pfam" id="PF07670">
    <property type="entry name" value="Gate"/>
    <property type="match status" value="1"/>
</dbReference>
<feature type="transmembrane region" description="Helical" evidence="12">
    <location>
        <begin position="635"/>
        <end position="651"/>
    </location>
</feature>
<dbReference type="Pfam" id="PF17910">
    <property type="entry name" value="FeoB_Cyto"/>
    <property type="match status" value="1"/>
</dbReference>
<comment type="function">
    <text evidence="12">Probable transporter of a GTP-driven Fe(2+) uptake system.</text>
</comment>
<protein>
    <recommendedName>
        <fullName evidence="9 12">Ferrous iron transport protein B</fullName>
    </recommendedName>
</protein>
<proteinExistence type="inferred from homology"/>
<evidence type="ECO:0000256" key="11">
    <source>
        <dbReference type="PIRSR" id="PIRSR603373-2"/>
    </source>
</evidence>
<keyword evidence="2 12" id="KW-0813">Transport</keyword>
<evidence type="ECO:0000256" key="7">
    <source>
        <dbReference type="ARBA" id="ARBA00023134"/>
    </source>
</evidence>
<evidence type="ECO:0000256" key="8">
    <source>
        <dbReference type="ARBA" id="ARBA00023136"/>
    </source>
</evidence>
<dbReference type="InterPro" id="IPR011642">
    <property type="entry name" value="Gate_dom"/>
</dbReference>
<dbReference type="EMBL" id="SJPV01000030">
    <property type="protein sequence ID" value="TWU28738.1"/>
    <property type="molecule type" value="Genomic_DNA"/>
</dbReference>
<feature type="binding site" evidence="10">
    <location>
        <begin position="42"/>
        <end position="49"/>
    </location>
    <ligand>
        <name>GTP</name>
        <dbReference type="ChEBI" id="CHEBI:37565"/>
        <label>1</label>
    </ligand>
</feature>
<dbReference type="CDD" id="cd01879">
    <property type="entry name" value="FeoB"/>
    <property type="match status" value="1"/>
</dbReference>
<evidence type="ECO:0000256" key="10">
    <source>
        <dbReference type="PIRSR" id="PIRSR603373-1"/>
    </source>
</evidence>
<feature type="transmembrane region" description="Helical" evidence="12">
    <location>
        <begin position="384"/>
        <end position="402"/>
    </location>
</feature>
<feature type="transmembrane region" description="Helical" evidence="12">
    <location>
        <begin position="513"/>
        <end position="534"/>
    </location>
</feature>
<feature type="binding site" evidence="10">
    <location>
        <begin position="88"/>
        <end position="91"/>
    </location>
    <ligand>
        <name>GTP</name>
        <dbReference type="ChEBI" id="CHEBI:37565"/>
        <label>1</label>
    </ligand>
</feature>
<dbReference type="InterPro" id="IPR041069">
    <property type="entry name" value="FeoB_Cyto"/>
</dbReference>
<gene>
    <name evidence="14" type="primary">feoB_2</name>
    <name evidence="14" type="ORF">Poly41_69000</name>
</gene>
<dbReference type="GO" id="GO:0046872">
    <property type="term" value="F:metal ion binding"/>
    <property type="evidence" value="ECO:0007669"/>
    <property type="project" value="UniProtKB-KW"/>
</dbReference>
<keyword evidence="11" id="KW-0479">Metal-binding</keyword>
<comment type="subcellular location">
    <subcellularLocation>
        <location evidence="12">Cell inner membrane</location>
        <topology evidence="12">Multi-pass membrane protein</topology>
    </subcellularLocation>
    <subcellularLocation>
        <location evidence="1">Cell membrane</location>
        <topology evidence="1">Multi-pass membrane protein</topology>
    </subcellularLocation>
</comment>
<feature type="binding site" evidence="11">
    <location>
        <position position="54"/>
    </location>
    <ligand>
        <name>Mg(2+)</name>
        <dbReference type="ChEBI" id="CHEBI:18420"/>
        <label>2</label>
    </ligand>
</feature>
<keyword evidence="12" id="KW-0406">Ion transport</keyword>
<feature type="transmembrane region" description="Helical" evidence="12">
    <location>
        <begin position="573"/>
        <end position="592"/>
    </location>
</feature>
<feature type="transmembrane region" description="Helical" evidence="12">
    <location>
        <begin position="488"/>
        <end position="507"/>
    </location>
</feature>
<dbReference type="InterPro" id="IPR011640">
    <property type="entry name" value="Fe2_transport_prot_B_C"/>
</dbReference>
<evidence type="ECO:0000256" key="2">
    <source>
        <dbReference type="ARBA" id="ARBA00022448"/>
    </source>
</evidence>
<dbReference type="PROSITE" id="PS51711">
    <property type="entry name" value="G_FEOB"/>
    <property type="match status" value="1"/>
</dbReference>
<feature type="transmembrane region" description="Helical" evidence="12">
    <location>
        <begin position="446"/>
        <end position="467"/>
    </location>
</feature>
<keyword evidence="3" id="KW-1003">Cell membrane</keyword>
<dbReference type="OrthoDB" id="9809127at2"/>
<dbReference type="Pfam" id="PF07664">
    <property type="entry name" value="FeoB_C"/>
    <property type="match status" value="1"/>
</dbReference>
<sequence length="740" mass="80685">MKFARSPCDRCPANPQAMPVKIGTQQVLETDSNVDLVVALGGNPNTGKSTVFNALTGLRQHTGNWPGKTVARAEGSLTHQGLRYRLVDLPGTYSLMATSYDEEIARDFLLFGRPDVTVVVVDATRLDRNLNLALQVLEITDRVVLCLNLMDEARRHGLTIDVDQLSEELGVPVVPTSARFDQGLDKLLATIHSVATGKLICKPVRIQTWSDELRGAIEQLTTQLCAVDHELANAQWVALRLLDGDERVAEAVRCGELVGAADSITAEESRSREQILKLASSLRWQLGAGFHDSLVETIFAKAGKIADATVTRSGDENGPAFDRKLDQILTSRWTGFPVMILLLAVVLWLTIAGANVPSAFLFSILIDTVYPQLKSVAATIGMPWWLSGVLIDGVYLATAWVISVMLPPMAIFFPLFTLLEDFGYLPRVAFNLDHLFKRAGGHGKQALTMCMGLGCNAAGVIATRIIESPRERLIAIISNNFALCNGRWPTQILLATIFFGALVPSYLAGLVAATAVLFVALLGVLLTFVVSWLLSRTVLQGEASIFHLELPPYRPPRLLQTLYTSLIDRTIFVLWRAIVFAAPAGAVIWLTANLTWGDASLAEHLVHWLDPLGVLIGLNGIILLAYFIAIPANEIVIPTILMLTVLVFGMHDSGKGAGVMFELESTNATKGILEAGGWTVLTAVNVMLFSLVHNPCSTTIYTIWKETRSMKWTVLATFLPLAMGVVLCYLVAQIWNLTLG</sequence>
<dbReference type="Gene3D" id="3.40.50.300">
    <property type="entry name" value="P-loop containing nucleotide triphosphate hydrolases"/>
    <property type="match status" value="1"/>
</dbReference>
<evidence type="ECO:0000256" key="12">
    <source>
        <dbReference type="RuleBase" id="RU362098"/>
    </source>
</evidence>
<dbReference type="GO" id="GO:0005525">
    <property type="term" value="F:GTP binding"/>
    <property type="evidence" value="ECO:0007669"/>
    <property type="project" value="UniProtKB-KW"/>
</dbReference>
<feature type="domain" description="FeoB-type G" evidence="13">
    <location>
        <begin position="35"/>
        <end position="197"/>
    </location>
</feature>
<reference evidence="14 15" key="1">
    <citation type="submission" date="2019-02" db="EMBL/GenBank/DDBJ databases">
        <title>Deep-cultivation of Planctomycetes and their phenomic and genomic characterization uncovers novel biology.</title>
        <authorList>
            <person name="Wiegand S."/>
            <person name="Jogler M."/>
            <person name="Boedeker C."/>
            <person name="Pinto D."/>
            <person name="Vollmers J."/>
            <person name="Rivas-Marin E."/>
            <person name="Kohn T."/>
            <person name="Peeters S.H."/>
            <person name="Heuer A."/>
            <person name="Rast P."/>
            <person name="Oberbeckmann S."/>
            <person name="Bunk B."/>
            <person name="Jeske O."/>
            <person name="Meyerdierks A."/>
            <person name="Storesund J.E."/>
            <person name="Kallscheuer N."/>
            <person name="Luecker S."/>
            <person name="Lage O.M."/>
            <person name="Pohl T."/>
            <person name="Merkel B.J."/>
            <person name="Hornburger P."/>
            <person name="Mueller R.-W."/>
            <person name="Bruemmer F."/>
            <person name="Labrenz M."/>
            <person name="Spormann A.M."/>
            <person name="Op Den Camp H."/>
            <person name="Overmann J."/>
            <person name="Amann R."/>
            <person name="Jetten M.S.M."/>
            <person name="Mascher T."/>
            <person name="Medema M.H."/>
            <person name="Devos D.P."/>
            <person name="Kaster A.-K."/>
            <person name="Ovreas L."/>
            <person name="Rohde M."/>
            <person name="Galperin M.Y."/>
            <person name="Jogler C."/>
        </authorList>
    </citation>
    <scope>NUCLEOTIDE SEQUENCE [LARGE SCALE GENOMIC DNA]</scope>
    <source>
        <strain evidence="14 15">Poly41</strain>
    </source>
</reference>
<keyword evidence="15" id="KW-1185">Reference proteome</keyword>
<evidence type="ECO:0000259" key="13">
    <source>
        <dbReference type="PROSITE" id="PS51711"/>
    </source>
</evidence>
<feature type="binding site" evidence="11">
    <location>
        <position position="56"/>
    </location>
    <ligand>
        <name>Mg(2+)</name>
        <dbReference type="ChEBI" id="CHEBI:18420"/>
        <label>2</label>
    </ligand>
</feature>
<feature type="transmembrane region" description="Helical" evidence="12">
    <location>
        <begin position="338"/>
        <end position="364"/>
    </location>
</feature>
<feature type="transmembrane region" description="Helical" evidence="12">
    <location>
        <begin position="612"/>
        <end position="628"/>
    </location>
</feature>
<dbReference type="GO" id="GO:0015093">
    <property type="term" value="F:ferrous iron transmembrane transporter activity"/>
    <property type="evidence" value="ECO:0007669"/>
    <property type="project" value="UniProtKB-UniRule"/>
</dbReference>
<keyword evidence="6 12" id="KW-1133">Transmembrane helix</keyword>
<feature type="transmembrane region" description="Helical" evidence="12">
    <location>
        <begin position="712"/>
        <end position="735"/>
    </location>
</feature>
<name>A0A5C6CWG4_9BACT</name>
<dbReference type="RefSeq" id="WP_146531550.1">
    <property type="nucleotide sequence ID" value="NZ_SJPV01000030.1"/>
</dbReference>
<dbReference type="SUPFAM" id="SSF52540">
    <property type="entry name" value="P-loop containing nucleoside triphosphate hydrolases"/>
    <property type="match status" value="1"/>
</dbReference>
<dbReference type="InterPro" id="IPR027417">
    <property type="entry name" value="P-loop_NTPase"/>
</dbReference>
<keyword evidence="4 12" id="KW-0812">Transmembrane</keyword>
<evidence type="ECO:0000256" key="9">
    <source>
        <dbReference type="NCBIfam" id="TIGR00437"/>
    </source>
</evidence>
<dbReference type="PANTHER" id="PTHR43185:SF2">
    <property type="entry name" value="FERROUS IRON TRANSPORT PROTEIN B"/>
    <property type="match status" value="1"/>
</dbReference>
<dbReference type="Proteomes" id="UP000319143">
    <property type="component" value="Unassembled WGS sequence"/>
</dbReference>
<dbReference type="Pfam" id="PF02421">
    <property type="entry name" value="FeoB_N"/>
    <property type="match status" value="1"/>
</dbReference>
<comment type="caution">
    <text evidence="14">The sequence shown here is derived from an EMBL/GenBank/DDBJ whole genome shotgun (WGS) entry which is preliminary data.</text>
</comment>
<evidence type="ECO:0000313" key="15">
    <source>
        <dbReference type="Proteomes" id="UP000319143"/>
    </source>
</evidence>
<keyword evidence="8 12" id="KW-0472">Membrane</keyword>
<feature type="binding site" evidence="11">
    <location>
        <position position="57"/>
    </location>
    <ligand>
        <name>Mg(2+)</name>
        <dbReference type="ChEBI" id="CHEBI:18420"/>
        <label>2</label>
    </ligand>
</feature>
<dbReference type="AlphaFoldDB" id="A0A5C6CWG4"/>
<dbReference type="InterPro" id="IPR003373">
    <property type="entry name" value="Fe2_transport_prot-B"/>
</dbReference>
<feature type="binding site" evidence="10">
    <location>
        <begin position="148"/>
        <end position="151"/>
    </location>
    <ligand>
        <name>GTP</name>
        <dbReference type="ChEBI" id="CHEBI:37565"/>
        <label>1</label>
    </ligand>
</feature>
<keyword evidence="7 10" id="KW-0342">GTP-binding</keyword>
<keyword evidence="5 10" id="KW-0547">Nucleotide-binding</keyword>
<feature type="binding site" evidence="11">
    <location>
        <position position="53"/>
    </location>
    <ligand>
        <name>Mg(2+)</name>
        <dbReference type="ChEBI" id="CHEBI:18420"/>
        <label>2</label>
    </ligand>
</feature>